<evidence type="ECO:0000256" key="1">
    <source>
        <dbReference type="ARBA" id="ARBA00008007"/>
    </source>
</evidence>
<dbReference type="Pfam" id="PF00156">
    <property type="entry name" value="Pribosyltran"/>
    <property type="match status" value="1"/>
</dbReference>
<comment type="similarity">
    <text evidence="1">Belongs to the ComF/GntX family.</text>
</comment>
<evidence type="ECO:0000313" key="4">
    <source>
        <dbReference type="EMBL" id="MBM7557478.1"/>
    </source>
</evidence>
<dbReference type="InterPro" id="IPR044005">
    <property type="entry name" value="DZR_2"/>
</dbReference>
<dbReference type="InterPro" id="IPR000836">
    <property type="entry name" value="PRTase_dom"/>
</dbReference>
<accession>A0A938XTY0</accession>
<dbReference type="CDD" id="cd06223">
    <property type="entry name" value="PRTases_typeI"/>
    <property type="match status" value="1"/>
</dbReference>
<name>A0A938XTY0_9FIRM</name>
<feature type="domain" description="Double zinc ribbon" evidence="3">
    <location>
        <begin position="2"/>
        <end position="60"/>
    </location>
</feature>
<evidence type="ECO:0000313" key="5">
    <source>
        <dbReference type="Proteomes" id="UP000774000"/>
    </source>
</evidence>
<feature type="domain" description="Phosphoribosyltransferase" evidence="2">
    <location>
        <begin position="138"/>
        <end position="230"/>
    </location>
</feature>
<keyword evidence="5" id="KW-1185">Reference proteome</keyword>
<dbReference type="Pfam" id="PF18912">
    <property type="entry name" value="DZR_2"/>
    <property type="match status" value="1"/>
</dbReference>
<dbReference type="AlphaFoldDB" id="A0A938XTY0"/>
<dbReference type="InterPro" id="IPR029057">
    <property type="entry name" value="PRTase-like"/>
</dbReference>
<dbReference type="PANTHER" id="PTHR47505">
    <property type="entry name" value="DNA UTILIZATION PROTEIN YHGH"/>
    <property type="match status" value="1"/>
</dbReference>
<comment type="caution">
    <text evidence="4">The sequence shown here is derived from an EMBL/GenBank/DDBJ whole genome shotgun (WGS) entry which is preliminary data.</text>
</comment>
<evidence type="ECO:0000259" key="2">
    <source>
        <dbReference type="Pfam" id="PF00156"/>
    </source>
</evidence>
<dbReference type="SUPFAM" id="SSF53271">
    <property type="entry name" value="PRTase-like"/>
    <property type="match status" value="1"/>
</dbReference>
<dbReference type="Proteomes" id="UP000774000">
    <property type="component" value="Unassembled WGS sequence"/>
</dbReference>
<proteinExistence type="inferred from homology"/>
<gene>
    <name evidence="4" type="ORF">JOC47_002344</name>
</gene>
<dbReference type="EMBL" id="JAFBDQ010000013">
    <property type="protein sequence ID" value="MBM7557478.1"/>
    <property type="molecule type" value="Genomic_DNA"/>
</dbReference>
<sequence length="241" mass="28325">MCDLIYPEFPKCPVCENEFEAREVELCEKCIEKINFVYEDYCSKCGKVVDENTELCVDCKSYERYFTTARTVGVYDGGLKEYIKFFKYQKRRRLAKSLAQLMIIYIERFYDPREFDLITYIPLHKSRMQERGFNQAYLLAKEIADYFNWPLLSLLMREQATVKQSKLSKLARRKNLKQQFKVINHQQINQQKILLVDDIYTTGATVNQASKVLLRAKAKEIKVITLATGKDLNLNKGIAEF</sequence>
<organism evidence="4 5">
    <name type="scientific">Halanaerobacter jeridensis</name>
    <dbReference type="NCBI Taxonomy" id="706427"/>
    <lineage>
        <taxon>Bacteria</taxon>
        <taxon>Bacillati</taxon>
        <taxon>Bacillota</taxon>
        <taxon>Clostridia</taxon>
        <taxon>Halanaerobiales</taxon>
        <taxon>Halobacteroidaceae</taxon>
        <taxon>Halanaerobacter</taxon>
    </lineage>
</organism>
<dbReference type="InterPro" id="IPR051910">
    <property type="entry name" value="ComF/GntX_DNA_util-trans"/>
</dbReference>
<evidence type="ECO:0000259" key="3">
    <source>
        <dbReference type="Pfam" id="PF18912"/>
    </source>
</evidence>
<reference evidence="4" key="1">
    <citation type="submission" date="2021-01" db="EMBL/GenBank/DDBJ databases">
        <title>Genomic Encyclopedia of Type Strains, Phase IV (KMG-IV): sequencing the most valuable type-strain genomes for metagenomic binning, comparative biology and taxonomic classification.</title>
        <authorList>
            <person name="Goeker M."/>
        </authorList>
    </citation>
    <scope>NUCLEOTIDE SEQUENCE</scope>
    <source>
        <strain evidence="4">DSM 23230</strain>
    </source>
</reference>
<protein>
    <submittedName>
        <fullName evidence="4">ComF family protein</fullName>
    </submittedName>
</protein>
<dbReference type="Gene3D" id="3.40.50.2020">
    <property type="match status" value="1"/>
</dbReference>
<dbReference type="PANTHER" id="PTHR47505:SF1">
    <property type="entry name" value="DNA UTILIZATION PROTEIN YHGH"/>
    <property type="match status" value="1"/>
</dbReference>